<proteinExistence type="predicted"/>
<accession>A0A382WGE6</accession>
<feature type="region of interest" description="Disordered" evidence="1">
    <location>
        <begin position="21"/>
        <end position="46"/>
    </location>
</feature>
<dbReference type="EMBL" id="UINC01159636">
    <property type="protein sequence ID" value="SVD57842.1"/>
    <property type="molecule type" value="Genomic_DNA"/>
</dbReference>
<feature type="non-terminal residue" evidence="2">
    <location>
        <position position="46"/>
    </location>
</feature>
<dbReference type="AlphaFoldDB" id="A0A382WGE6"/>
<protein>
    <submittedName>
        <fullName evidence="2">Uncharacterized protein</fullName>
    </submittedName>
</protein>
<name>A0A382WGE6_9ZZZZ</name>
<sequence>MAYGGYTLESELPAMIDKRAAAMEKQSERKNPPDLGGMPTFRYPIY</sequence>
<organism evidence="2">
    <name type="scientific">marine metagenome</name>
    <dbReference type="NCBI Taxonomy" id="408172"/>
    <lineage>
        <taxon>unclassified sequences</taxon>
        <taxon>metagenomes</taxon>
        <taxon>ecological metagenomes</taxon>
    </lineage>
</organism>
<evidence type="ECO:0000313" key="2">
    <source>
        <dbReference type="EMBL" id="SVD57842.1"/>
    </source>
</evidence>
<gene>
    <name evidence="2" type="ORF">METZ01_LOCUS410696</name>
</gene>
<reference evidence="2" key="1">
    <citation type="submission" date="2018-05" db="EMBL/GenBank/DDBJ databases">
        <authorList>
            <person name="Lanie J.A."/>
            <person name="Ng W.-L."/>
            <person name="Kazmierczak K.M."/>
            <person name="Andrzejewski T.M."/>
            <person name="Davidsen T.M."/>
            <person name="Wayne K.J."/>
            <person name="Tettelin H."/>
            <person name="Glass J.I."/>
            <person name="Rusch D."/>
            <person name="Podicherti R."/>
            <person name="Tsui H.-C.T."/>
            <person name="Winkler M.E."/>
        </authorList>
    </citation>
    <scope>NUCLEOTIDE SEQUENCE</scope>
</reference>
<feature type="compositionally biased region" description="Basic and acidic residues" evidence="1">
    <location>
        <begin position="21"/>
        <end position="32"/>
    </location>
</feature>
<evidence type="ECO:0000256" key="1">
    <source>
        <dbReference type="SAM" id="MobiDB-lite"/>
    </source>
</evidence>